<dbReference type="InterPro" id="IPR006140">
    <property type="entry name" value="D-isomer_DH_NAD-bd"/>
</dbReference>
<dbReference type="AlphaFoldDB" id="A0A286GHJ4"/>
<dbReference type="EMBL" id="OCNJ01000004">
    <property type="protein sequence ID" value="SOD94589.1"/>
    <property type="molecule type" value="Genomic_DNA"/>
</dbReference>
<dbReference type="RefSeq" id="WP_097279021.1">
    <property type="nucleotide sequence ID" value="NZ_OCNJ01000004.1"/>
</dbReference>
<dbReference type="PROSITE" id="PS00671">
    <property type="entry name" value="D_2_HYDROXYACID_DH_3"/>
    <property type="match status" value="1"/>
</dbReference>
<protein>
    <submittedName>
        <fullName evidence="4">Glyoxylate/hydroxypyruvate reductase A</fullName>
    </submittedName>
</protein>
<keyword evidence="2" id="KW-0520">NAD</keyword>
<evidence type="ECO:0000313" key="4">
    <source>
        <dbReference type="EMBL" id="SOD94589.1"/>
    </source>
</evidence>
<dbReference type="PANTHER" id="PTHR43333">
    <property type="entry name" value="2-HACID_DH_C DOMAIN-CONTAINING PROTEIN"/>
    <property type="match status" value="1"/>
</dbReference>
<dbReference type="InterPro" id="IPR029753">
    <property type="entry name" value="D-isomer_DH_CS"/>
</dbReference>
<dbReference type="GO" id="GO:0051287">
    <property type="term" value="F:NAD binding"/>
    <property type="evidence" value="ECO:0007669"/>
    <property type="project" value="InterPro"/>
</dbReference>
<dbReference type="InterPro" id="IPR036291">
    <property type="entry name" value="NAD(P)-bd_dom_sf"/>
</dbReference>
<evidence type="ECO:0000256" key="2">
    <source>
        <dbReference type="ARBA" id="ARBA00023027"/>
    </source>
</evidence>
<gene>
    <name evidence="4" type="ORF">SAMN05421508_10444</name>
</gene>
<dbReference type="SUPFAM" id="SSF51735">
    <property type="entry name" value="NAD(P)-binding Rossmann-fold domains"/>
    <property type="match status" value="1"/>
</dbReference>
<organism evidence="4 5">
    <name type="scientific">Caenispirillum bisanense</name>
    <dbReference type="NCBI Taxonomy" id="414052"/>
    <lineage>
        <taxon>Bacteria</taxon>
        <taxon>Pseudomonadati</taxon>
        <taxon>Pseudomonadota</taxon>
        <taxon>Alphaproteobacteria</taxon>
        <taxon>Rhodospirillales</taxon>
        <taxon>Novispirillaceae</taxon>
        <taxon>Caenispirillum</taxon>
    </lineage>
</organism>
<accession>A0A286GHJ4</accession>
<dbReference type="GO" id="GO:0016616">
    <property type="term" value="F:oxidoreductase activity, acting on the CH-OH group of donors, NAD or NADP as acceptor"/>
    <property type="evidence" value="ECO:0007669"/>
    <property type="project" value="UniProtKB-ARBA"/>
</dbReference>
<sequence length="311" mass="33249">MSIVVITPEGAEAAAEYARHTATALPDMDVHVWPETGPLEDVTYALVWQPPAGVLGTFPNLRGIFNLGAGVDGILRDPTVPADVPLMRLADAGMGPQMVEYCLYGVLHFHRAMDLYRRDQTAGAWEPRPFVAAEDRRVGVLGIGTLGAQVAQAIAGFGFKVMGWSRSARQVEGVTTVAGRDILPRFLGRTEILVNLLPLTDETRGILNAETLAALPAGACIVNAARGAHIVEADLLAALDAGQIRGALLDAFEVEPLPADHPYRAHPGIAITPHIAAQTLRLEACRQIVANIKLLEAGRQPQNRVDRGSGY</sequence>
<evidence type="ECO:0000313" key="5">
    <source>
        <dbReference type="Proteomes" id="UP000219621"/>
    </source>
</evidence>
<evidence type="ECO:0000256" key="1">
    <source>
        <dbReference type="ARBA" id="ARBA00023002"/>
    </source>
</evidence>
<dbReference type="Gene3D" id="3.40.50.720">
    <property type="entry name" value="NAD(P)-binding Rossmann-like Domain"/>
    <property type="match status" value="2"/>
</dbReference>
<keyword evidence="4" id="KW-0670">Pyruvate</keyword>
<dbReference type="Proteomes" id="UP000219621">
    <property type="component" value="Unassembled WGS sequence"/>
</dbReference>
<dbReference type="Pfam" id="PF02826">
    <property type="entry name" value="2-Hacid_dh_C"/>
    <property type="match status" value="1"/>
</dbReference>
<evidence type="ECO:0000259" key="3">
    <source>
        <dbReference type="Pfam" id="PF02826"/>
    </source>
</evidence>
<name>A0A286GHJ4_9PROT</name>
<dbReference type="CDD" id="cd12164">
    <property type="entry name" value="GDH_like_2"/>
    <property type="match status" value="1"/>
</dbReference>
<dbReference type="PANTHER" id="PTHR43333:SF1">
    <property type="entry name" value="D-ISOMER SPECIFIC 2-HYDROXYACID DEHYDROGENASE NAD-BINDING DOMAIN-CONTAINING PROTEIN"/>
    <property type="match status" value="1"/>
</dbReference>
<keyword evidence="1" id="KW-0560">Oxidoreductase</keyword>
<reference evidence="5" key="1">
    <citation type="submission" date="2017-09" db="EMBL/GenBank/DDBJ databases">
        <authorList>
            <person name="Varghese N."/>
            <person name="Submissions S."/>
        </authorList>
    </citation>
    <scope>NUCLEOTIDE SEQUENCE [LARGE SCALE GENOMIC DNA]</scope>
    <source>
        <strain evidence="5">USBA 140</strain>
    </source>
</reference>
<dbReference type="OrthoDB" id="9787219at2"/>
<keyword evidence="5" id="KW-1185">Reference proteome</keyword>
<feature type="domain" description="D-isomer specific 2-hydroxyacid dehydrogenase NAD-binding" evidence="3">
    <location>
        <begin position="106"/>
        <end position="276"/>
    </location>
</feature>
<proteinExistence type="predicted"/>